<dbReference type="PROSITE" id="PS51186">
    <property type="entry name" value="GNAT"/>
    <property type="match status" value="1"/>
</dbReference>
<dbReference type="InterPro" id="IPR016181">
    <property type="entry name" value="Acyl_CoA_acyltransferase"/>
</dbReference>
<accession>A0A8H3W123</accession>
<evidence type="ECO:0000313" key="2">
    <source>
        <dbReference type="EMBL" id="KAF0317909.1"/>
    </source>
</evidence>
<dbReference type="PANTHER" id="PTHR42791:SF1">
    <property type="entry name" value="N-ACETYLTRANSFERASE DOMAIN-CONTAINING PROTEIN"/>
    <property type="match status" value="1"/>
</dbReference>
<proteinExistence type="predicted"/>
<dbReference type="AlphaFoldDB" id="A0A8H3W123"/>
<dbReference type="CDD" id="cd04301">
    <property type="entry name" value="NAT_SF"/>
    <property type="match status" value="1"/>
</dbReference>
<comment type="caution">
    <text evidence="2">The sequence shown here is derived from an EMBL/GenBank/DDBJ whole genome shotgun (WGS) entry which is preliminary data.</text>
</comment>
<dbReference type="SUPFAM" id="SSF55729">
    <property type="entry name" value="Acyl-CoA N-acyltransferases (Nat)"/>
    <property type="match status" value="1"/>
</dbReference>
<dbReference type="Gene3D" id="3.40.630.30">
    <property type="match status" value="1"/>
</dbReference>
<reference evidence="2 3" key="1">
    <citation type="submission" date="2019-12" db="EMBL/GenBank/DDBJ databases">
        <title>A genome sequence resource for the geographically widespread anthracnose pathogen Colletotrichum asianum.</title>
        <authorList>
            <person name="Meng Y."/>
        </authorList>
    </citation>
    <scope>NUCLEOTIDE SEQUENCE [LARGE SCALE GENOMIC DNA]</scope>
    <source>
        <strain evidence="2 3">ICMP 18580</strain>
    </source>
</reference>
<gene>
    <name evidence="2" type="ORF">GQ607_014826</name>
</gene>
<evidence type="ECO:0000313" key="3">
    <source>
        <dbReference type="Proteomes" id="UP000434172"/>
    </source>
</evidence>
<dbReference type="InterPro" id="IPR052523">
    <property type="entry name" value="Trichothecene_AcTrans"/>
</dbReference>
<dbReference type="OrthoDB" id="2115692at2759"/>
<feature type="domain" description="N-acetyltransferase" evidence="1">
    <location>
        <begin position="4"/>
        <end position="202"/>
    </location>
</feature>
<dbReference type="InterPro" id="IPR000182">
    <property type="entry name" value="GNAT_dom"/>
</dbReference>
<dbReference type="PANTHER" id="PTHR42791">
    <property type="entry name" value="GNAT FAMILY ACETYLTRANSFERASE"/>
    <property type="match status" value="1"/>
</dbReference>
<keyword evidence="3" id="KW-1185">Reference proteome</keyword>
<protein>
    <submittedName>
        <fullName evidence="2">GNAT family</fullName>
    </submittedName>
</protein>
<dbReference type="Pfam" id="PF00583">
    <property type="entry name" value="Acetyltransf_1"/>
    <property type="match status" value="1"/>
</dbReference>
<sequence>MATPVVEAARIHDAPALAELFFKSFNDEFFQTLFPQNEFGRDYMTKAYEMFMSSKENHSQEGQVYVIRNDEGEVVASSLVWIIRPEDNGTWSWRKRWPAANAGQKDELLDQFFTDMALQHDQNMGKDAHVYFELIMTDPAHKRRGYALALLQHASEIADQLGYRMYLDSDQDVVPLYERVGYVVRGSAGKASLMVPMVRPAKVQVSAQA</sequence>
<name>A0A8H3W123_9PEZI</name>
<organism evidence="2 3">
    <name type="scientific">Colletotrichum asianum</name>
    <dbReference type="NCBI Taxonomy" id="702518"/>
    <lineage>
        <taxon>Eukaryota</taxon>
        <taxon>Fungi</taxon>
        <taxon>Dikarya</taxon>
        <taxon>Ascomycota</taxon>
        <taxon>Pezizomycotina</taxon>
        <taxon>Sordariomycetes</taxon>
        <taxon>Hypocreomycetidae</taxon>
        <taxon>Glomerellales</taxon>
        <taxon>Glomerellaceae</taxon>
        <taxon>Colletotrichum</taxon>
        <taxon>Colletotrichum gloeosporioides species complex</taxon>
    </lineage>
</organism>
<evidence type="ECO:0000259" key="1">
    <source>
        <dbReference type="PROSITE" id="PS51186"/>
    </source>
</evidence>
<dbReference type="Proteomes" id="UP000434172">
    <property type="component" value="Unassembled WGS sequence"/>
</dbReference>
<dbReference type="EMBL" id="WOWK01000120">
    <property type="protein sequence ID" value="KAF0317909.1"/>
    <property type="molecule type" value="Genomic_DNA"/>
</dbReference>
<dbReference type="GO" id="GO:0016747">
    <property type="term" value="F:acyltransferase activity, transferring groups other than amino-acyl groups"/>
    <property type="evidence" value="ECO:0007669"/>
    <property type="project" value="InterPro"/>
</dbReference>